<dbReference type="OMA" id="WQRKRIV"/>
<evidence type="ECO:0000256" key="6">
    <source>
        <dbReference type="SAM" id="Phobius"/>
    </source>
</evidence>
<gene>
    <name evidence="7" type="ORF">GGP41_009522</name>
</gene>
<protein>
    <submittedName>
        <fullName evidence="7">Uncharacterized protein</fullName>
    </submittedName>
</protein>
<name>A0A8H5Z8S3_COCSA</name>
<evidence type="ECO:0000256" key="1">
    <source>
        <dbReference type="ARBA" id="ARBA00004141"/>
    </source>
</evidence>
<accession>A0A8H5Z8S3</accession>
<evidence type="ECO:0000256" key="4">
    <source>
        <dbReference type="ARBA" id="ARBA00022989"/>
    </source>
</evidence>
<sequence>MLSSCSLRHPAYQLLWRNVLVSRASPCRPLARSFHASTPRQDPIIDAILYLPHEMISLIHTAVPWHAAIPLSAFLARGLLVTTAGTRARALMARYIGLHPLRQALAFQTRDEILKRGNFRSPQQALVTVKKEVKDVTSALDKRWNVTLSGQISWTLAQIPIFFAMAETIRQKCGAQDGLLGMTMSIFRGESTRMTTETGQVVARVTPTDWFEPTLATEGMLWFPDLLLPDPTGALPFIASGIMFANIYTSKNTVESGAKWPNVLRRTLLFVSLLIGPLCQNLPAALMLYWSSSTASVMLWNAWLDRKYPAPRGYTACKRPLLLPPAPISKLCRV</sequence>
<keyword evidence="3 6" id="KW-0812">Transmembrane</keyword>
<reference evidence="7" key="1">
    <citation type="submission" date="2019-11" db="EMBL/GenBank/DDBJ databases">
        <title>Bipolaris sorokiniana Genome sequencing.</title>
        <authorList>
            <person name="Wang H."/>
        </authorList>
    </citation>
    <scope>NUCLEOTIDE SEQUENCE</scope>
</reference>
<proteinExistence type="inferred from homology"/>
<evidence type="ECO:0000313" key="7">
    <source>
        <dbReference type="EMBL" id="KAF5845723.1"/>
    </source>
</evidence>
<comment type="caution">
    <text evidence="7">The sequence shown here is derived from an EMBL/GenBank/DDBJ whole genome shotgun (WGS) entry which is preliminary data.</text>
</comment>
<dbReference type="PANTHER" id="PTHR12428:SF65">
    <property type="entry name" value="CYTOCHROME C OXIDASE ASSEMBLY PROTEIN COX18, MITOCHONDRIAL"/>
    <property type="match status" value="1"/>
</dbReference>
<dbReference type="GO" id="GO:0033617">
    <property type="term" value="P:mitochondrial respiratory chain complex IV assembly"/>
    <property type="evidence" value="ECO:0007669"/>
    <property type="project" value="TreeGrafter"/>
</dbReference>
<keyword evidence="4 6" id="KW-1133">Transmembrane helix</keyword>
<dbReference type="PANTHER" id="PTHR12428">
    <property type="entry name" value="OXA1"/>
    <property type="match status" value="1"/>
</dbReference>
<evidence type="ECO:0000256" key="2">
    <source>
        <dbReference type="ARBA" id="ARBA00009877"/>
    </source>
</evidence>
<organism evidence="7 8">
    <name type="scientific">Cochliobolus sativus</name>
    <name type="common">Common root rot and spot blotch fungus</name>
    <name type="synonym">Bipolaris sorokiniana</name>
    <dbReference type="NCBI Taxonomy" id="45130"/>
    <lineage>
        <taxon>Eukaryota</taxon>
        <taxon>Fungi</taxon>
        <taxon>Dikarya</taxon>
        <taxon>Ascomycota</taxon>
        <taxon>Pezizomycotina</taxon>
        <taxon>Dothideomycetes</taxon>
        <taxon>Pleosporomycetidae</taxon>
        <taxon>Pleosporales</taxon>
        <taxon>Pleosporineae</taxon>
        <taxon>Pleosporaceae</taxon>
        <taxon>Bipolaris</taxon>
    </lineage>
</organism>
<dbReference type="AlphaFoldDB" id="A0A8H5Z8S3"/>
<evidence type="ECO:0000313" key="8">
    <source>
        <dbReference type="Proteomes" id="UP000624244"/>
    </source>
</evidence>
<evidence type="ECO:0000256" key="5">
    <source>
        <dbReference type="ARBA" id="ARBA00023136"/>
    </source>
</evidence>
<dbReference type="GO" id="GO:0032979">
    <property type="term" value="P:protein insertion into mitochondrial inner membrane from matrix"/>
    <property type="evidence" value="ECO:0007669"/>
    <property type="project" value="TreeGrafter"/>
</dbReference>
<comment type="subcellular location">
    <subcellularLocation>
        <location evidence="1">Membrane</location>
        <topology evidence="1">Multi-pass membrane protein</topology>
    </subcellularLocation>
</comment>
<keyword evidence="5 6" id="KW-0472">Membrane</keyword>
<comment type="similarity">
    <text evidence="2">Belongs to the OXA1/ALB3/YidC family.</text>
</comment>
<dbReference type="Proteomes" id="UP000624244">
    <property type="component" value="Unassembled WGS sequence"/>
</dbReference>
<dbReference type="InterPro" id="IPR001708">
    <property type="entry name" value="YidC/ALB3/OXA1/COX18"/>
</dbReference>
<dbReference type="GO" id="GO:0005743">
    <property type="term" value="C:mitochondrial inner membrane"/>
    <property type="evidence" value="ECO:0007669"/>
    <property type="project" value="TreeGrafter"/>
</dbReference>
<dbReference type="EMBL" id="WNKQ01000018">
    <property type="protein sequence ID" value="KAF5845723.1"/>
    <property type="molecule type" value="Genomic_DNA"/>
</dbReference>
<feature type="transmembrane region" description="Helical" evidence="6">
    <location>
        <begin position="268"/>
        <end position="290"/>
    </location>
</feature>
<evidence type="ECO:0000256" key="3">
    <source>
        <dbReference type="ARBA" id="ARBA00022692"/>
    </source>
</evidence>
<dbReference type="GO" id="GO:0032977">
    <property type="term" value="F:membrane insertase activity"/>
    <property type="evidence" value="ECO:0007669"/>
    <property type="project" value="InterPro"/>
</dbReference>